<protein>
    <submittedName>
        <fullName evidence="5">SCHIP-1 domain-containing protein</fullName>
    </submittedName>
</protein>
<accession>A0A1I8A1J0</accession>
<dbReference type="PANTHER" id="PTHR13103:SF2">
    <property type="entry name" value="IQCJ-SCHIP1 READTHROUGH TRANSCRIPT PROTEIN-RELATED"/>
    <property type="match status" value="1"/>
</dbReference>
<evidence type="ECO:0000259" key="3">
    <source>
        <dbReference type="Pfam" id="PF10148"/>
    </source>
</evidence>
<dbReference type="GO" id="GO:0005886">
    <property type="term" value="C:plasma membrane"/>
    <property type="evidence" value="ECO:0007669"/>
    <property type="project" value="TreeGrafter"/>
</dbReference>
<feature type="region of interest" description="Disordered" evidence="2">
    <location>
        <begin position="275"/>
        <end position="316"/>
    </location>
</feature>
<dbReference type="PANTHER" id="PTHR13103">
    <property type="entry name" value="SCHWANNOMIN INTERACTING PROTEIN 1"/>
    <property type="match status" value="1"/>
</dbReference>
<evidence type="ECO:0000256" key="1">
    <source>
        <dbReference type="ARBA" id="ARBA00023054"/>
    </source>
</evidence>
<sequence length="465" mass="51624">MISSGLQKYVKMLSELSPPRSDEKDSNNNEEERTMSSLADVAALLALKEDDSGDDDFGDEEHSEEHSNSSSLESLVESDSALQGDGLRASSTSCSENSFEMSSTHSFVSTLNRNGDSGFEGTSERLSVEEERQSGNTTTTDEEPMPSTSLGFLFERRAKPTASQSMHSFLGRHRNPEKVQKMRESIDEELKSLDTRLPSLDFDKLEKQLASAAFERQMTERKFLGEQVRRRLALQFEASTAGSSPPVHTRPLRSNLAERLQTAMNLQVCYMNELEDESSDSGDEDDRYLADSDSDDLLGAVPKSKSAPNLKSRAETTLTDKFGANALSKASTSKERLELLERETRVMLEKAKEAARMQMELERVLGPPELGPAAPKKLCRMQLSRLPVARLRSMVDDLNARIDGENAALVELLIERDALHMEQDSMLVDIEDLVQHSNNLDSLNLPSFLVAEANAPSATVRILKR</sequence>
<keyword evidence="4" id="KW-1185">Reference proteome</keyword>
<keyword evidence="1" id="KW-0175">Coiled coil</keyword>
<dbReference type="WBParaSite" id="L893_g31948.t1">
    <property type="protein sequence ID" value="L893_g31948.t1"/>
    <property type="gene ID" value="L893_g31948"/>
</dbReference>
<dbReference type="Proteomes" id="UP000095287">
    <property type="component" value="Unplaced"/>
</dbReference>
<feature type="compositionally biased region" description="Basic and acidic residues" evidence="2">
    <location>
        <begin position="20"/>
        <end position="34"/>
    </location>
</feature>
<evidence type="ECO:0000313" key="4">
    <source>
        <dbReference type="Proteomes" id="UP000095287"/>
    </source>
</evidence>
<dbReference type="AlphaFoldDB" id="A0A1I8A1J0"/>
<dbReference type="Pfam" id="PF10148">
    <property type="entry name" value="SCHIP-1_C"/>
    <property type="match status" value="2"/>
</dbReference>
<evidence type="ECO:0000256" key="2">
    <source>
        <dbReference type="SAM" id="MobiDB-lite"/>
    </source>
</evidence>
<organism evidence="4 5">
    <name type="scientific">Steinernema glaseri</name>
    <dbReference type="NCBI Taxonomy" id="37863"/>
    <lineage>
        <taxon>Eukaryota</taxon>
        <taxon>Metazoa</taxon>
        <taxon>Ecdysozoa</taxon>
        <taxon>Nematoda</taxon>
        <taxon>Chromadorea</taxon>
        <taxon>Rhabditida</taxon>
        <taxon>Tylenchina</taxon>
        <taxon>Panagrolaimomorpha</taxon>
        <taxon>Strongyloidoidea</taxon>
        <taxon>Steinernematidae</taxon>
        <taxon>Steinernema</taxon>
    </lineage>
</organism>
<evidence type="ECO:0000313" key="5">
    <source>
        <dbReference type="WBParaSite" id="L893_g31948.t1"/>
    </source>
</evidence>
<feature type="region of interest" description="Disordered" evidence="2">
    <location>
        <begin position="1"/>
        <end position="148"/>
    </location>
</feature>
<dbReference type="InterPro" id="IPR039045">
    <property type="entry name" value="SCHIP_1"/>
</dbReference>
<feature type="compositionally biased region" description="Basic and acidic residues" evidence="2">
    <location>
        <begin position="122"/>
        <end position="133"/>
    </location>
</feature>
<feature type="compositionally biased region" description="Acidic residues" evidence="2">
    <location>
        <begin position="275"/>
        <end position="296"/>
    </location>
</feature>
<dbReference type="GO" id="GO:0030054">
    <property type="term" value="C:cell junction"/>
    <property type="evidence" value="ECO:0007669"/>
    <property type="project" value="TreeGrafter"/>
</dbReference>
<proteinExistence type="predicted"/>
<feature type="compositionally biased region" description="Polar residues" evidence="2">
    <location>
        <begin position="89"/>
        <end position="115"/>
    </location>
</feature>
<feature type="domain" description="Schwannomin interacting protein 1 C-terminal" evidence="3">
    <location>
        <begin position="226"/>
        <end position="363"/>
    </location>
</feature>
<feature type="domain" description="Schwannomin interacting protein 1 C-terminal" evidence="3">
    <location>
        <begin position="375"/>
        <end position="438"/>
    </location>
</feature>
<feature type="compositionally biased region" description="Acidic residues" evidence="2">
    <location>
        <begin position="51"/>
        <end position="62"/>
    </location>
</feature>
<name>A0A1I8A1J0_9BILA</name>
<feature type="compositionally biased region" description="Low complexity" evidence="2">
    <location>
        <begin position="68"/>
        <end position="80"/>
    </location>
</feature>
<dbReference type="GO" id="GO:0035332">
    <property type="term" value="P:positive regulation of hippo signaling"/>
    <property type="evidence" value="ECO:0007669"/>
    <property type="project" value="TreeGrafter"/>
</dbReference>
<dbReference type="InterPro" id="IPR015649">
    <property type="entry name" value="SCHIP_1_C"/>
</dbReference>
<reference evidence="5" key="1">
    <citation type="submission" date="2016-11" db="UniProtKB">
        <authorList>
            <consortium name="WormBaseParasite"/>
        </authorList>
    </citation>
    <scope>IDENTIFICATION</scope>
</reference>